<reference evidence="1" key="1">
    <citation type="submission" date="2014-11" db="EMBL/GenBank/DDBJ databases">
        <authorList>
            <person name="Amaro Gonzalez C."/>
        </authorList>
    </citation>
    <scope>NUCLEOTIDE SEQUENCE</scope>
</reference>
<organism evidence="1">
    <name type="scientific">Anguilla anguilla</name>
    <name type="common">European freshwater eel</name>
    <name type="synonym">Muraena anguilla</name>
    <dbReference type="NCBI Taxonomy" id="7936"/>
    <lineage>
        <taxon>Eukaryota</taxon>
        <taxon>Metazoa</taxon>
        <taxon>Chordata</taxon>
        <taxon>Craniata</taxon>
        <taxon>Vertebrata</taxon>
        <taxon>Euteleostomi</taxon>
        <taxon>Actinopterygii</taxon>
        <taxon>Neopterygii</taxon>
        <taxon>Teleostei</taxon>
        <taxon>Anguilliformes</taxon>
        <taxon>Anguillidae</taxon>
        <taxon>Anguilla</taxon>
    </lineage>
</organism>
<proteinExistence type="predicted"/>
<protein>
    <submittedName>
        <fullName evidence="1">Uncharacterized protein</fullName>
    </submittedName>
</protein>
<sequence length="80" mass="8989">MNVILRSFPKLCLPSLINAANNNHFLMNKVACEDILRSSCLKLIIKFYSESASTAHFRAYVEPVRVAANPIASSYVFRLV</sequence>
<evidence type="ECO:0000313" key="1">
    <source>
        <dbReference type="EMBL" id="JAH97290.1"/>
    </source>
</evidence>
<name>A0A0E9X614_ANGAN</name>
<accession>A0A0E9X614</accession>
<reference evidence="1" key="2">
    <citation type="journal article" date="2015" name="Fish Shellfish Immunol.">
        <title>Early steps in the European eel (Anguilla anguilla)-Vibrio vulnificus interaction in the gills: Role of the RtxA13 toxin.</title>
        <authorList>
            <person name="Callol A."/>
            <person name="Pajuelo D."/>
            <person name="Ebbesson L."/>
            <person name="Teles M."/>
            <person name="MacKenzie S."/>
            <person name="Amaro C."/>
        </authorList>
    </citation>
    <scope>NUCLEOTIDE SEQUENCE</scope>
</reference>
<dbReference type="EMBL" id="GBXM01011287">
    <property type="protein sequence ID" value="JAH97290.1"/>
    <property type="molecule type" value="Transcribed_RNA"/>
</dbReference>
<dbReference type="AlphaFoldDB" id="A0A0E9X614"/>